<dbReference type="Proteomes" id="UP000278143">
    <property type="component" value="Unassembled WGS sequence"/>
</dbReference>
<evidence type="ECO:0008006" key="3">
    <source>
        <dbReference type="Google" id="ProtNLM"/>
    </source>
</evidence>
<dbReference type="Gene3D" id="3.40.50.1110">
    <property type="entry name" value="SGNH hydrolase"/>
    <property type="match status" value="1"/>
</dbReference>
<dbReference type="AlphaFoldDB" id="A0A4P9Z045"/>
<dbReference type="OrthoDB" id="671439at2759"/>
<organism evidence="1 2">
    <name type="scientific">Syncephalis pseudoplumigaleata</name>
    <dbReference type="NCBI Taxonomy" id="1712513"/>
    <lineage>
        <taxon>Eukaryota</taxon>
        <taxon>Fungi</taxon>
        <taxon>Fungi incertae sedis</taxon>
        <taxon>Zoopagomycota</taxon>
        <taxon>Zoopagomycotina</taxon>
        <taxon>Zoopagomycetes</taxon>
        <taxon>Zoopagales</taxon>
        <taxon>Piptocephalidaceae</taxon>
        <taxon>Syncephalis</taxon>
    </lineage>
</organism>
<evidence type="ECO:0000313" key="2">
    <source>
        <dbReference type="Proteomes" id="UP000278143"/>
    </source>
</evidence>
<reference evidence="2" key="1">
    <citation type="journal article" date="2018" name="Nat. Microbiol.">
        <title>Leveraging single-cell genomics to expand the fungal tree of life.</title>
        <authorList>
            <person name="Ahrendt S.R."/>
            <person name="Quandt C.A."/>
            <person name="Ciobanu D."/>
            <person name="Clum A."/>
            <person name="Salamov A."/>
            <person name="Andreopoulos B."/>
            <person name="Cheng J.F."/>
            <person name="Woyke T."/>
            <person name="Pelin A."/>
            <person name="Henrissat B."/>
            <person name="Reynolds N.K."/>
            <person name="Benny G.L."/>
            <person name="Smith M.E."/>
            <person name="James T.Y."/>
            <person name="Grigoriev I.V."/>
        </authorList>
    </citation>
    <scope>NUCLEOTIDE SEQUENCE [LARGE SCALE GENOMIC DNA]</scope>
    <source>
        <strain evidence="2">Benny S71-1</strain>
    </source>
</reference>
<proteinExistence type="predicted"/>
<protein>
    <recommendedName>
        <fullName evidence="3">SGNH hydrolase-type esterase domain-containing protein</fullName>
    </recommendedName>
</protein>
<name>A0A4P9Z045_9FUNG</name>
<gene>
    <name evidence="1" type="ORF">SYNPS1DRAFT_8309</name>
</gene>
<dbReference type="InterPro" id="IPR036514">
    <property type="entry name" value="SGNH_hydro_sf"/>
</dbReference>
<keyword evidence="2" id="KW-1185">Reference proteome</keyword>
<accession>A0A4P9Z045</accession>
<evidence type="ECO:0000313" key="1">
    <source>
        <dbReference type="EMBL" id="RKP25605.1"/>
    </source>
</evidence>
<sequence length="54" mass="5948">NGIGDYLVDGLHLGPLGNQLLFEGIISVIRRTWPDLDPTTMPELLPNYRNLAAS</sequence>
<dbReference type="EMBL" id="KZ989684">
    <property type="protein sequence ID" value="RKP25605.1"/>
    <property type="molecule type" value="Genomic_DNA"/>
</dbReference>
<feature type="non-terminal residue" evidence="1">
    <location>
        <position position="54"/>
    </location>
</feature>
<feature type="non-terminal residue" evidence="1">
    <location>
        <position position="1"/>
    </location>
</feature>